<keyword evidence="2" id="KW-1185">Reference proteome</keyword>
<reference evidence="1 2" key="1">
    <citation type="submission" date="2020-09" db="EMBL/GenBank/DDBJ databases">
        <title>De no assembly of potato wild relative species, Solanum commersonii.</title>
        <authorList>
            <person name="Cho K."/>
        </authorList>
    </citation>
    <scope>NUCLEOTIDE SEQUENCE [LARGE SCALE GENOMIC DNA]</scope>
    <source>
        <strain evidence="1">LZ3.2</strain>
        <tissue evidence="1">Leaf</tissue>
    </source>
</reference>
<accession>A0A9J5W752</accession>
<dbReference type="EMBL" id="JACXVP010000012">
    <property type="protein sequence ID" value="KAG5571354.1"/>
    <property type="molecule type" value="Genomic_DNA"/>
</dbReference>
<organism evidence="1 2">
    <name type="scientific">Solanum commersonii</name>
    <name type="common">Commerson's wild potato</name>
    <name type="synonym">Commerson's nightshade</name>
    <dbReference type="NCBI Taxonomy" id="4109"/>
    <lineage>
        <taxon>Eukaryota</taxon>
        <taxon>Viridiplantae</taxon>
        <taxon>Streptophyta</taxon>
        <taxon>Embryophyta</taxon>
        <taxon>Tracheophyta</taxon>
        <taxon>Spermatophyta</taxon>
        <taxon>Magnoliopsida</taxon>
        <taxon>eudicotyledons</taxon>
        <taxon>Gunneridae</taxon>
        <taxon>Pentapetalae</taxon>
        <taxon>asterids</taxon>
        <taxon>lamiids</taxon>
        <taxon>Solanales</taxon>
        <taxon>Solanaceae</taxon>
        <taxon>Solanoideae</taxon>
        <taxon>Solaneae</taxon>
        <taxon>Solanum</taxon>
    </lineage>
</organism>
<protein>
    <submittedName>
        <fullName evidence="1">Uncharacterized protein</fullName>
    </submittedName>
</protein>
<gene>
    <name evidence="1" type="ORF">H5410_061120</name>
</gene>
<proteinExistence type="predicted"/>
<name>A0A9J5W752_SOLCO</name>
<evidence type="ECO:0000313" key="2">
    <source>
        <dbReference type="Proteomes" id="UP000824120"/>
    </source>
</evidence>
<dbReference type="AlphaFoldDB" id="A0A9J5W752"/>
<sequence length="149" mass="16506">MALHRRIVRRLTDCSFLLPTRFSPSGLGTLEHLCPCFVPQSKYLKFKDLHQLLAQNMHLRTKSATQDSIMNAHNKTQLTHGRINCALKDSSCDSPLSKNLKLTLLASDASSNSTKGCLVFSNQHLLQLAQDQKGLIKACNGAECKCIVI</sequence>
<comment type="caution">
    <text evidence="1">The sequence shown here is derived from an EMBL/GenBank/DDBJ whole genome shotgun (WGS) entry which is preliminary data.</text>
</comment>
<evidence type="ECO:0000313" key="1">
    <source>
        <dbReference type="EMBL" id="KAG5571354.1"/>
    </source>
</evidence>
<dbReference type="Proteomes" id="UP000824120">
    <property type="component" value="Chromosome 12"/>
</dbReference>